<name>A0ABV9SZW5_9BACT</name>
<reference evidence="3" key="1">
    <citation type="journal article" date="2019" name="Int. J. Syst. Evol. Microbiol.">
        <title>The Global Catalogue of Microorganisms (GCM) 10K type strain sequencing project: providing services to taxonomists for standard genome sequencing and annotation.</title>
        <authorList>
            <consortium name="The Broad Institute Genomics Platform"/>
            <consortium name="The Broad Institute Genome Sequencing Center for Infectious Disease"/>
            <person name="Wu L."/>
            <person name="Ma J."/>
        </authorList>
    </citation>
    <scope>NUCLEOTIDE SEQUENCE [LARGE SCALE GENOMIC DNA]</scope>
    <source>
        <strain evidence="3">CGMCC 4.7466</strain>
    </source>
</reference>
<dbReference type="InterPro" id="IPR004360">
    <property type="entry name" value="Glyas_Fos-R_dOase_dom"/>
</dbReference>
<feature type="domain" description="VOC" evidence="1">
    <location>
        <begin position="2"/>
        <end position="122"/>
    </location>
</feature>
<dbReference type="PROSITE" id="PS51819">
    <property type="entry name" value="VOC"/>
    <property type="match status" value="1"/>
</dbReference>
<organism evidence="2 3">
    <name type="scientific">Negadavirga shengliensis</name>
    <dbReference type="NCBI Taxonomy" id="1389218"/>
    <lineage>
        <taxon>Bacteria</taxon>
        <taxon>Pseudomonadati</taxon>
        <taxon>Bacteroidota</taxon>
        <taxon>Cytophagia</taxon>
        <taxon>Cytophagales</taxon>
        <taxon>Cyclobacteriaceae</taxon>
        <taxon>Negadavirga</taxon>
    </lineage>
</organism>
<dbReference type="Pfam" id="PF00903">
    <property type="entry name" value="Glyoxalase"/>
    <property type="match status" value="1"/>
</dbReference>
<evidence type="ECO:0000313" key="2">
    <source>
        <dbReference type="EMBL" id="MFC4871749.1"/>
    </source>
</evidence>
<dbReference type="InterPro" id="IPR037523">
    <property type="entry name" value="VOC_core"/>
</dbReference>
<evidence type="ECO:0000259" key="1">
    <source>
        <dbReference type="PROSITE" id="PS51819"/>
    </source>
</evidence>
<dbReference type="InterPro" id="IPR029068">
    <property type="entry name" value="Glyas_Bleomycin-R_OHBP_Dase"/>
</dbReference>
<sequence length="128" mass="14615">MKIEHFALNVSHPQAISDWYEKNLGFKVVRKMDKSPYMTFLADDSGKIMVELYHNPKASVLDFQQLDPLMLHLALVSEDPDADKERLVGKGAELISDDTLEDGSRLIMLRDPWGLCLQLCKRAKPMLK</sequence>
<dbReference type="CDD" id="cd06587">
    <property type="entry name" value="VOC"/>
    <property type="match status" value="1"/>
</dbReference>
<dbReference type="EMBL" id="JBHSJJ010000004">
    <property type="protein sequence ID" value="MFC4871749.1"/>
    <property type="molecule type" value="Genomic_DNA"/>
</dbReference>
<dbReference type="Proteomes" id="UP001595818">
    <property type="component" value="Unassembled WGS sequence"/>
</dbReference>
<proteinExistence type="predicted"/>
<dbReference type="SUPFAM" id="SSF54593">
    <property type="entry name" value="Glyoxalase/Bleomycin resistance protein/Dihydroxybiphenyl dioxygenase"/>
    <property type="match status" value="1"/>
</dbReference>
<dbReference type="RefSeq" id="WP_377063516.1">
    <property type="nucleotide sequence ID" value="NZ_JBHSJJ010000004.1"/>
</dbReference>
<protein>
    <submittedName>
        <fullName evidence="2">VOC family protein</fullName>
    </submittedName>
</protein>
<keyword evidence="3" id="KW-1185">Reference proteome</keyword>
<evidence type="ECO:0000313" key="3">
    <source>
        <dbReference type="Proteomes" id="UP001595818"/>
    </source>
</evidence>
<gene>
    <name evidence="2" type="ORF">ACFPFU_08640</name>
</gene>
<dbReference type="Gene3D" id="3.10.180.10">
    <property type="entry name" value="2,3-Dihydroxybiphenyl 1,2-Dioxygenase, domain 1"/>
    <property type="match status" value="1"/>
</dbReference>
<comment type="caution">
    <text evidence="2">The sequence shown here is derived from an EMBL/GenBank/DDBJ whole genome shotgun (WGS) entry which is preliminary data.</text>
</comment>
<accession>A0ABV9SZW5</accession>